<proteinExistence type="predicted"/>
<accession>A0A9P1EJL4</accession>
<comment type="caution">
    <text evidence="2">The sequence shown here is derived from an EMBL/GenBank/DDBJ whole genome shotgun (WGS) entry which is preliminary data.</text>
</comment>
<dbReference type="Proteomes" id="UP001152484">
    <property type="component" value="Unassembled WGS sequence"/>
</dbReference>
<sequence length="120" mass="12744">MRKLIHDNAEAMRQMAQLEGDLQQVRAAAEKAAKEKAEVEKAAAEAARKASEDAEAAKAEAVAGAVAAFMAEGWKAEGYKDWVASVVEGSADGWVKGPGAMWLARKGEDYYAGGYSSPRP</sequence>
<keyword evidence="3" id="KW-1185">Reference proteome</keyword>
<dbReference type="EMBL" id="CAMAPE010000052">
    <property type="protein sequence ID" value="CAH9108762.1"/>
    <property type="molecule type" value="Genomic_DNA"/>
</dbReference>
<gene>
    <name evidence="2" type="ORF">CEURO_LOCUS18203</name>
</gene>
<name>A0A9P1EJL4_CUSEU</name>
<feature type="coiled-coil region" evidence="1">
    <location>
        <begin position="1"/>
        <end position="60"/>
    </location>
</feature>
<evidence type="ECO:0000313" key="2">
    <source>
        <dbReference type="EMBL" id="CAH9108762.1"/>
    </source>
</evidence>
<evidence type="ECO:0000313" key="3">
    <source>
        <dbReference type="Proteomes" id="UP001152484"/>
    </source>
</evidence>
<organism evidence="2 3">
    <name type="scientific">Cuscuta europaea</name>
    <name type="common">European dodder</name>
    <dbReference type="NCBI Taxonomy" id="41803"/>
    <lineage>
        <taxon>Eukaryota</taxon>
        <taxon>Viridiplantae</taxon>
        <taxon>Streptophyta</taxon>
        <taxon>Embryophyta</taxon>
        <taxon>Tracheophyta</taxon>
        <taxon>Spermatophyta</taxon>
        <taxon>Magnoliopsida</taxon>
        <taxon>eudicotyledons</taxon>
        <taxon>Gunneridae</taxon>
        <taxon>Pentapetalae</taxon>
        <taxon>asterids</taxon>
        <taxon>lamiids</taxon>
        <taxon>Solanales</taxon>
        <taxon>Convolvulaceae</taxon>
        <taxon>Cuscuteae</taxon>
        <taxon>Cuscuta</taxon>
        <taxon>Cuscuta subgen. Cuscuta</taxon>
    </lineage>
</organism>
<evidence type="ECO:0000256" key="1">
    <source>
        <dbReference type="SAM" id="Coils"/>
    </source>
</evidence>
<dbReference type="AlphaFoldDB" id="A0A9P1EJL4"/>
<protein>
    <submittedName>
        <fullName evidence="2">Uncharacterized protein</fullName>
    </submittedName>
</protein>
<reference evidence="2" key="1">
    <citation type="submission" date="2022-07" db="EMBL/GenBank/DDBJ databases">
        <authorList>
            <person name="Macas J."/>
            <person name="Novak P."/>
            <person name="Neumann P."/>
        </authorList>
    </citation>
    <scope>NUCLEOTIDE SEQUENCE</scope>
</reference>
<keyword evidence="1" id="KW-0175">Coiled coil</keyword>
<dbReference type="OrthoDB" id="1326796at2759"/>